<reference evidence="2" key="1">
    <citation type="journal article" date="2019" name="Sci. Rep.">
        <title>Draft genome of Tanacetum cinerariifolium, the natural source of mosquito coil.</title>
        <authorList>
            <person name="Yamashiro T."/>
            <person name="Shiraishi A."/>
            <person name="Satake H."/>
            <person name="Nakayama K."/>
        </authorList>
    </citation>
    <scope>NUCLEOTIDE SEQUENCE</scope>
</reference>
<feature type="compositionally biased region" description="Acidic residues" evidence="1">
    <location>
        <begin position="65"/>
        <end position="80"/>
    </location>
</feature>
<sequence>STTPPTPTPTTIAESAPRLSVSAKGKQPLRATTPVEPIDLQRTEEEPAKDDEEDKESGKGGDEVRESEDSEKENDDEEEQESRLSEEARIQEEQDAEELYRDININQGRGLQVNQNVE</sequence>
<evidence type="ECO:0000313" key="2">
    <source>
        <dbReference type="EMBL" id="GFD01362.1"/>
    </source>
</evidence>
<accession>A0A699STH7</accession>
<feature type="compositionally biased region" description="Basic and acidic residues" evidence="1">
    <location>
        <begin position="81"/>
        <end position="92"/>
    </location>
</feature>
<feature type="region of interest" description="Disordered" evidence="1">
    <location>
        <begin position="1"/>
        <end position="118"/>
    </location>
</feature>
<dbReference type="EMBL" id="BKCJ011190841">
    <property type="protein sequence ID" value="GFD01362.1"/>
    <property type="molecule type" value="Genomic_DNA"/>
</dbReference>
<organism evidence="2">
    <name type="scientific">Tanacetum cinerariifolium</name>
    <name type="common">Dalmatian daisy</name>
    <name type="synonym">Chrysanthemum cinerariifolium</name>
    <dbReference type="NCBI Taxonomy" id="118510"/>
    <lineage>
        <taxon>Eukaryota</taxon>
        <taxon>Viridiplantae</taxon>
        <taxon>Streptophyta</taxon>
        <taxon>Embryophyta</taxon>
        <taxon>Tracheophyta</taxon>
        <taxon>Spermatophyta</taxon>
        <taxon>Magnoliopsida</taxon>
        <taxon>eudicotyledons</taxon>
        <taxon>Gunneridae</taxon>
        <taxon>Pentapetalae</taxon>
        <taxon>asterids</taxon>
        <taxon>campanulids</taxon>
        <taxon>Asterales</taxon>
        <taxon>Asteraceae</taxon>
        <taxon>Asteroideae</taxon>
        <taxon>Anthemideae</taxon>
        <taxon>Anthemidinae</taxon>
        <taxon>Tanacetum</taxon>
    </lineage>
</organism>
<protein>
    <submittedName>
        <fullName evidence="2">Uncharacterized protein</fullName>
    </submittedName>
</protein>
<feature type="non-terminal residue" evidence="2">
    <location>
        <position position="118"/>
    </location>
</feature>
<proteinExistence type="predicted"/>
<feature type="non-terminal residue" evidence="2">
    <location>
        <position position="1"/>
    </location>
</feature>
<dbReference type="AlphaFoldDB" id="A0A699STH7"/>
<name>A0A699STH7_TANCI</name>
<gene>
    <name evidence="2" type="ORF">Tci_873331</name>
</gene>
<comment type="caution">
    <text evidence="2">The sequence shown here is derived from an EMBL/GenBank/DDBJ whole genome shotgun (WGS) entry which is preliminary data.</text>
</comment>
<evidence type="ECO:0000256" key="1">
    <source>
        <dbReference type="SAM" id="MobiDB-lite"/>
    </source>
</evidence>
<feature type="compositionally biased region" description="Polar residues" evidence="1">
    <location>
        <begin position="104"/>
        <end position="118"/>
    </location>
</feature>